<dbReference type="SUPFAM" id="SSF53098">
    <property type="entry name" value="Ribonuclease H-like"/>
    <property type="match status" value="1"/>
</dbReference>
<dbReference type="InterPro" id="IPR052160">
    <property type="entry name" value="Gypsy_RT_Integrase-like"/>
</dbReference>
<evidence type="ECO:0000256" key="1">
    <source>
        <dbReference type="SAM" id="MobiDB-lite"/>
    </source>
</evidence>
<accession>A0A388KM56</accession>
<feature type="region of interest" description="Disordered" evidence="1">
    <location>
        <begin position="210"/>
        <end position="391"/>
    </location>
</feature>
<feature type="compositionally biased region" description="Acidic residues" evidence="1">
    <location>
        <begin position="1520"/>
        <end position="1539"/>
    </location>
</feature>
<feature type="compositionally biased region" description="Basic and acidic residues" evidence="1">
    <location>
        <begin position="267"/>
        <end position="276"/>
    </location>
</feature>
<gene>
    <name evidence="3" type="ORF">CBR_g8437</name>
</gene>
<feature type="region of interest" description="Disordered" evidence="1">
    <location>
        <begin position="1477"/>
        <end position="1560"/>
    </location>
</feature>
<dbReference type="STRING" id="69332.A0A388KM56"/>
<protein>
    <recommendedName>
        <fullName evidence="2">Integrase zinc-binding domain-containing protein</fullName>
    </recommendedName>
</protein>
<feature type="compositionally biased region" description="Basic and acidic residues" evidence="1">
    <location>
        <begin position="420"/>
        <end position="431"/>
    </location>
</feature>
<dbReference type="InterPro" id="IPR041588">
    <property type="entry name" value="Integrase_H2C2"/>
</dbReference>
<feature type="compositionally biased region" description="Basic and acidic residues" evidence="1">
    <location>
        <begin position="226"/>
        <end position="253"/>
    </location>
</feature>
<feature type="region of interest" description="Disordered" evidence="1">
    <location>
        <begin position="415"/>
        <end position="443"/>
    </location>
</feature>
<dbReference type="GO" id="GO:0003676">
    <property type="term" value="F:nucleic acid binding"/>
    <property type="evidence" value="ECO:0007669"/>
    <property type="project" value="InterPro"/>
</dbReference>
<dbReference type="PANTHER" id="PTHR47266">
    <property type="entry name" value="ENDONUCLEASE-RELATED"/>
    <property type="match status" value="1"/>
</dbReference>
<reference evidence="3 4" key="1">
    <citation type="journal article" date="2018" name="Cell">
        <title>The Chara Genome: Secondary Complexity and Implications for Plant Terrestrialization.</title>
        <authorList>
            <person name="Nishiyama T."/>
            <person name="Sakayama H."/>
            <person name="Vries J.D."/>
            <person name="Buschmann H."/>
            <person name="Saint-Marcoux D."/>
            <person name="Ullrich K.K."/>
            <person name="Haas F.B."/>
            <person name="Vanderstraeten L."/>
            <person name="Becker D."/>
            <person name="Lang D."/>
            <person name="Vosolsobe S."/>
            <person name="Rombauts S."/>
            <person name="Wilhelmsson P.K.I."/>
            <person name="Janitza P."/>
            <person name="Kern R."/>
            <person name="Heyl A."/>
            <person name="Rumpler F."/>
            <person name="Villalobos L.I.A.C."/>
            <person name="Clay J.M."/>
            <person name="Skokan R."/>
            <person name="Toyoda A."/>
            <person name="Suzuki Y."/>
            <person name="Kagoshima H."/>
            <person name="Schijlen E."/>
            <person name="Tajeshwar N."/>
            <person name="Catarino B."/>
            <person name="Hetherington A.J."/>
            <person name="Saltykova A."/>
            <person name="Bonnot C."/>
            <person name="Breuninger H."/>
            <person name="Symeonidi A."/>
            <person name="Radhakrishnan G.V."/>
            <person name="Van Nieuwerburgh F."/>
            <person name="Deforce D."/>
            <person name="Chang C."/>
            <person name="Karol K.G."/>
            <person name="Hedrich R."/>
            <person name="Ulvskov P."/>
            <person name="Glockner G."/>
            <person name="Delwiche C.F."/>
            <person name="Petrasek J."/>
            <person name="Van de Peer Y."/>
            <person name="Friml J."/>
            <person name="Beilby M."/>
            <person name="Dolan L."/>
            <person name="Kohara Y."/>
            <person name="Sugano S."/>
            <person name="Fujiyama A."/>
            <person name="Delaux P.-M."/>
            <person name="Quint M."/>
            <person name="TheiBen G."/>
            <person name="Hagemann M."/>
            <person name="Harholt J."/>
            <person name="Dunand C."/>
            <person name="Zachgo S."/>
            <person name="Langdale J."/>
            <person name="Maumus F."/>
            <person name="Straeten D.V.D."/>
            <person name="Gould S.B."/>
            <person name="Rensing S.A."/>
        </authorList>
    </citation>
    <scope>NUCLEOTIDE SEQUENCE [LARGE SCALE GENOMIC DNA]</scope>
    <source>
        <strain evidence="3 4">S276</strain>
    </source>
</reference>
<feature type="compositionally biased region" description="Basic and acidic residues" evidence="1">
    <location>
        <begin position="323"/>
        <end position="353"/>
    </location>
</feature>
<dbReference type="InterPro" id="IPR012337">
    <property type="entry name" value="RNaseH-like_sf"/>
</dbReference>
<evidence type="ECO:0000313" key="3">
    <source>
        <dbReference type="EMBL" id="GBG71136.1"/>
    </source>
</evidence>
<feature type="compositionally biased region" description="Basic and acidic residues" evidence="1">
    <location>
        <begin position="1543"/>
        <end position="1560"/>
    </location>
</feature>
<dbReference type="Gene3D" id="3.30.420.10">
    <property type="entry name" value="Ribonuclease H-like superfamily/Ribonuclease H"/>
    <property type="match status" value="1"/>
</dbReference>
<evidence type="ECO:0000259" key="2">
    <source>
        <dbReference type="Pfam" id="PF17921"/>
    </source>
</evidence>
<feature type="compositionally biased region" description="Polar residues" evidence="1">
    <location>
        <begin position="278"/>
        <end position="290"/>
    </location>
</feature>
<feature type="domain" description="Integrase zinc-binding" evidence="2">
    <location>
        <begin position="1273"/>
        <end position="1327"/>
    </location>
</feature>
<feature type="region of interest" description="Disordered" evidence="1">
    <location>
        <begin position="1616"/>
        <end position="1637"/>
    </location>
</feature>
<comment type="caution">
    <text evidence="3">The sequence shown here is derived from an EMBL/GenBank/DDBJ whole genome shotgun (WGS) entry which is preliminary data.</text>
</comment>
<evidence type="ECO:0000313" key="4">
    <source>
        <dbReference type="Proteomes" id="UP000265515"/>
    </source>
</evidence>
<dbReference type="Pfam" id="PF17921">
    <property type="entry name" value="Integrase_H2C2"/>
    <property type="match status" value="1"/>
</dbReference>
<feature type="region of interest" description="Disordered" evidence="1">
    <location>
        <begin position="1432"/>
        <end position="1463"/>
    </location>
</feature>
<dbReference type="Proteomes" id="UP000265515">
    <property type="component" value="Unassembled WGS sequence"/>
</dbReference>
<dbReference type="InterPro" id="IPR036397">
    <property type="entry name" value="RNaseH_sf"/>
</dbReference>
<dbReference type="Gene3D" id="1.10.340.70">
    <property type="match status" value="1"/>
</dbReference>
<sequence>MARRRTFLEGCPLGIEPPRDVDGRIETSLPTANEGWHPMVDWVGVELVENMVYLVTRVEWRADENGEWNPDPRGHMRVEGQLYVSEDGWQEFGVRLASGEDPLSMFEAAWQLVWRAGFEFADPGGDNVTADLKVAMVGSFELPSANVRMRLPPFLLGRLGGLELVRRAVADLANLTYEDAMVHREYYRAFLEMGPFSGEQRLGKGMATEEGINDQQSGGNQGTNGDGERNEGSARDRESAKPEGTRQDGKDLSIGESLGKAGGSKRGPQENREGGNDMRTSPRNSAGTTPRKTKISDARPKLAEIEKRTVEFKARLIEQMMAGDKEEPQGAGSREGRRTGQDEARYGGKDNSHKGTPNKKGKDKDDPPAEGTENAMTPPAIDSGTSRLPATSKVTGACNELWSLRERVLGWFHLEGTPKTSEKQRESKEGEGTSAAGEAGSSEGGLKRIVATLTRALNKNQGYLADAKKKLTFDGANITEFLIDYENLAALLKWTEEEKMDHLGQHVSLSLGRDIMAIVASSGSWKETRNEMTRKYLKAEKMATEAELAAVQRKNYVTYNNFLRAFTLVALRIPGVTDRIMSKYFLRQFSEFDKDKILSAYQQTSKFEYTRDVDFSTVTDLAEKTVVTETLTLLKEGEVIDLTGKTGDKRCSRSLKGEILGPQGERVNWNSPGGMRRVVILLNNLDIAVVEAESVAGLVWDQPRGRGPQVNFILEGNGQDRVNITTRRAGAEKKLIRDTVMEEATGARADQEEAEAGEQEKVYGKTREEEPVDKATAAKKKFRYQIPILTLPELDDTLSKLLGTMVSVSFQTMLQASPRLLKGLRQLLTQMIGMHLHDGTYMVDIEDPVTGRGELLRLLGTGGDPPKGKLATWSPTFEESARKGAFARMEGMREMVEIMIEEVFSKKEWIKMGLPLKKRRQEDEVLGVMLAEKESEIELGASLPKPKEGRKETTVVVLEIPDLLQLIKAIRYHKVGVDPTAVARFEEEIQKGYCLNGKVVSLQPRAMEVARPIPIAHFLGERSQKGVCESTNPRFILRIDPTNVAGDLKNYKPIDPTVGRWIGFIWQFDYKVKRIAGLRNRADGLSRVCIMLEGVEDAEPIDAFLEYEGGAFVVDNEMTDSTLTTGQLLIHTLEKGAPAELREGPVTTVRRKEEKDSWGAEVGAREKLMAMAVEGGRDAVMTLAKTWAQKECQYLVNQSREEQDADQKEQEFFLIQIYEGIFREIGLLLVGNKQPTEVSSKAREEAEKYVLRNGHLLKKEEGMIPRRVICGRSRQLDVIQAMHDGLAGGHRSSKGTLAKIVPLYFWPGMAGMVATYCQTCLICPERSSARVYEPFRPTRVLGPGHLVHLNLAVMPVSTDGFRYILDARDNLSGYVEVVALKRKTGKAVADWVEDYLRHPFVCRFIADNGTRFVNQEVLNRLKILTRQGENSKMEFGNKNDSNAINTPTGGQPSRQAGESSSRKRKLYVEFDHNLAVNRGGRKQGTRGLSPLREGEPIVLPSESDTSSEEEGNPGKRQRLEEEEPIEVIDLSSEEEEDEVTTPTREERGREEGPEEEKDKWIEEFGPTLSDWFNQWAAILRYQWAMKGKEKLSRGEDLSPTTFFSEGTLLQLQGIKRQMQQEMDDRARREARRGAAGQ</sequence>
<organism evidence="3 4">
    <name type="scientific">Chara braunii</name>
    <name type="common">Braun's stonewort</name>
    <dbReference type="NCBI Taxonomy" id="69332"/>
    <lineage>
        <taxon>Eukaryota</taxon>
        <taxon>Viridiplantae</taxon>
        <taxon>Streptophyta</taxon>
        <taxon>Charophyceae</taxon>
        <taxon>Charales</taxon>
        <taxon>Characeae</taxon>
        <taxon>Chara</taxon>
    </lineage>
</organism>
<keyword evidence="4" id="KW-1185">Reference proteome</keyword>
<name>A0A388KM56_CHABU</name>
<proteinExistence type="predicted"/>
<feature type="compositionally biased region" description="Polar residues" evidence="1">
    <location>
        <begin position="1438"/>
        <end position="1459"/>
    </location>
</feature>
<feature type="compositionally biased region" description="Low complexity" evidence="1">
    <location>
        <begin position="432"/>
        <end position="441"/>
    </location>
</feature>
<feature type="region of interest" description="Disordered" evidence="1">
    <location>
        <begin position="746"/>
        <end position="770"/>
    </location>
</feature>
<dbReference type="Gramene" id="GBG71136">
    <property type="protein sequence ID" value="GBG71136"/>
    <property type="gene ID" value="CBR_g8437"/>
</dbReference>
<feature type="compositionally biased region" description="Basic and acidic residues" evidence="1">
    <location>
        <begin position="758"/>
        <end position="770"/>
    </location>
</feature>
<feature type="compositionally biased region" description="Basic and acidic residues" evidence="1">
    <location>
        <begin position="294"/>
        <end position="316"/>
    </location>
</feature>
<dbReference type="EMBL" id="BFEA01000141">
    <property type="protein sequence ID" value="GBG71136.1"/>
    <property type="molecule type" value="Genomic_DNA"/>
</dbReference>